<evidence type="ECO:0000256" key="8">
    <source>
        <dbReference type="ARBA" id="ARBA00048679"/>
    </source>
</evidence>
<dbReference type="SUPFAM" id="SSF56112">
    <property type="entry name" value="Protein kinase-like (PK-like)"/>
    <property type="match status" value="1"/>
</dbReference>
<dbReference type="GO" id="GO:0004674">
    <property type="term" value="F:protein serine/threonine kinase activity"/>
    <property type="evidence" value="ECO:0007669"/>
    <property type="project" value="UniProtKB-KW"/>
</dbReference>
<keyword evidence="3" id="KW-0808">Transferase</keyword>
<feature type="domain" description="Protein kinase" evidence="9">
    <location>
        <begin position="34"/>
        <end position="364"/>
    </location>
</feature>
<protein>
    <recommendedName>
        <fullName evidence="1">non-specific serine/threonine protein kinase</fullName>
        <ecNumber evidence="1">2.7.11.1</ecNumber>
    </recommendedName>
</protein>
<dbReference type="InterPro" id="IPR052239">
    <property type="entry name" value="Ser/Thr-specific_kinases"/>
</dbReference>
<organism evidence="10 11">
    <name type="scientific">Maudiozyma humilis</name>
    <name type="common">Sour dough yeast</name>
    <name type="synonym">Kazachstania humilis</name>
    <dbReference type="NCBI Taxonomy" id="51915"/>
    <lineage>
        <taxon>Eukaryota</taxon>
        <taxon>Fungi</taxon>
        <taxon>Dikarya</taxon>
        <taxon>Ascomycota</taxon>
        <taxon>Saccharomycotina</taxon>
        <taxon>Saccharomycetes</taxon>
        <taxon>Saccharomycetales</taxon>
        <taxon>Saccharomycetaceae</taxon>
        <taxon>Maudiozyma</taxon>
    </lineage>
</organism>
<keyword evidence="4" id="KW-0547">Nucleotide-binding</keyword>
<evidence type="ECO:0000256" key="4">
    <source>
        <dbReference type="ARBA" id="ARBA00022741"/>
    </source>
</evidence>
<evidence type="ECO:0000256" key="3">
    <source>
        <dbReference type="ARBA" id="ARBA00022679"/>
    </source>
</evidence>
<keyword evidence="5 10" id="KW-0418">Kinase</keyword>
<evidence type="ECO:0000256" key="5">
    <source>
        <dbReference type="ARBA" id="ARBA00022777"/>
    </source>
</evidence>
<accession>A0AAV5RW97</accession>
<comment type="catalytic activity">
    <reaction evidence="8">
        <text>L-seryl-[protein] + ATP = O-phospho-L-seryl-[protein] + ADP + H(+)</text>
        <dbReference type="Rhea" id="RHEA:17989"/>
        <dbReference type="Rhea" id="RHEA-COMP:9863"/>
        <dbReference type="Rhea" id="RHEA-COMP:11604"/>
        <dbReference type="ChEBI" id="CHEBI:15378"/>
        <dbReference type="ChEBI" id="CHEBI:29999"/>
        <dbReference type="ChEBI" id="CHEBI:30616"/>
        <dbReference type="ChEBI" id="CHEBI:83421"/>
        <dbReference type="ChEBI" id="CHEBI:456216"/>
        <dbReference type="EC" id="2.7.11.1"/>
    </reaction>
</comment>
<name>A0AAV5RW97_MAUHU</name>
<keyword evidence="6" id="KW-0067">ATP-binding</keyword>
<evidence type="ECO:0000256" key="2">
    <source>
        <dbReference type="ARBA" id="ARBA00022527"/>
    </source>
</evidence>
<sequence>MQAIIDTAKHYASLYCCGCEGISDLLVRINGNRFKIIRLLAEGNFTFVYLLRAIDETPYRNGDYFALKKITCPFGDIDSVSDALQEINRYKTFHSPYVIPYLDSQIVQQKNGAKVVYILLPYYTQGSLQESINRNLLDGTYVSERECVRVMLDLCMGLSCLHDPSQRPYNDAASYMEVTADMENDSERAGLLSGTPINLSPSQQGHEAHKASYSHNNLKPSNILIGEDNTMIIGDLSACSPSDITFASMTEVSRHKDWVRTHCETDYAAPELLNPKLNSTINTKVDIWSLGCTMYTLMFGISPFEREEQLNGIPRVAAIEKGMYTFPTQHRYSQEFLDIIGRCIEIDPAARYSTDDLQNDLKIFQARS</sequence>
<dbReference type="AlphaFoldDB" id="A0AAV5RW97"/>
<comment type="catalytic activity">
    <reaction evidence="7">
        <text>L-threonyl-[protein] + ATP = O-phospho-L-threonyl-[protein] + ADP + H(+)</text>
        <dbReference type="Rhea" id="RHEA:46608"/>
        <dbReference type="Rhea" id="RHEA-COMP:11060"/>
        <dbReference type="Rhea" id="RHEA-COMP:11605"/>
        <dbReference type="ChEBI" id="CHEBI:15378"/>
        <dbReference type="ChEBI" id="CHEBI:30013"/>
        <dbReference type="ChEBI" id="CHEBI:30616"/>
        <dbReference type="ChEBI" id="CHEBI:61977"/>
        <dbReference type="ChEBI" id="CHEBI:456216"/>
        <dbReference type="EC" id="2.7.11.1"/>
    </reaction>
</comment>
<dbReference type="GO" id="GO:0006624">
    <property type="term" value="P:vacuolar protein processing"/>
    <property type="evidence" value="ECO:0007669"/>
    <property type="project" value="TreeGrafter"/>
</dbReference>
<comment type="caution">
    <text evidence="10">The sequence shown here is derived from an EMBL/GenBank/DDBJ whole genome shotgun (WGS) entry which is preliminary data.</text>
</comment>
<gene>
    <name evidence="10" type="ORF">DAKH74_025200</name>
</gene>
<keyword evidence="2 10" id="KW-0723">Serine/threonine-protein kinase</keyword>
<proteinExistence type="predicted"/>
<dbReference type="PANTHER" id="PTHR45998:SF2">
    <property type="entry name" value="SERINE_THREONINE-PROTEIN KINASE 16"/>
    <property type="match status" value="1"/>
</dbReference>
<evidence type="ECO:0000259" key="9">
    <source>
        <dbReference type="PROSITE" id="PS50011"/>
    </source>
</evidence>
<evidence type="ECO:0000313" key="10">
    <source>
        <dbReference type="EMBL" id="GMM55904.1"/>
    </source>
</evidence>
<dbReference type="EMBL" id="BTGD01000006">
    <property type="protein sequence ID" value="GMM55904.1"/>
    <property type="molecule type" value="Genomic_DNA"/>
</dbReference>
<dbReference type="GO" id="GO:0005524">
    <property type="term" value="F:ATP binding"/>
    <property type="evidence" value="ECO:0007669"/>
    <property type="project" value="UniProtKB-KW"/>
</dbReference>
<evidence type="ECO:0000256" key="1">
    <source>
        <dbReference type="ARBA" id="ARBA00012513"/>
    </source>
</evidence>
<dbReference type="InterPro" id="IPR011009">
    <property type="entry name" value="Kinase-like_dom_sf"/>
</dbReference>
<dbReference type="PANTHER" id="PTHR45998">
    <property type="entry name" value="SERINE/THREONINE-PROTEIN KINASE 16"/>
    <property type="match status" value="1"/>
</dbReference>
<dbReference type="Gene3D" id="1.10.510.10">
    <property type="entry name" value="Transferase(Phosphotransferase) domain 1"/>
    <property type="match status" value="2"/>
</dbReference>
<evidence type="ECO:0000256" key="7">
    <source>
        <dbReference type="ARBA" id="ARBA00047899"/>
    </source>
</evidence>
<evidence type="ECO:0000256" key="6">
    <source>
        <dbReference type="ARBA" id="ARBA00022840"/>
    </source>
</evidence>
<dbReference type="GO" id="GO:0005773">
    <property type="term" value="C:vacuole"/>
    <property type="evidence" value="ECO:0007669"/>
    <property type="project" value="GOC"/>
</dbReference>
<dbReference type="Proteomes" id="UP001377567">
    <property type="component" value="Unassembled WGS sequence"/>
</dbReference>
<evidence type="ECO:0000313" key="11">
    <source>
        <dbReference type="Proteomes" id="UP001377567"/>
    </source>
</evidence>
<keyword evidence="11" id="KW-1185">Reference proteome</keyword>
<dbReference type="PROSITE" id="PS50011">
    <property type="entry name" value="PROTEIN_KINASE_DOM"/>
    <property type="match status" value="1"/>
</dbReference>
<dbReference type="GO" id="GO:0005794">
    <property type="term" value="C:Golgi apparatus"/>
    <property type="evidence" value="ECO:0007669"/>
    <property type="project" value="TreeGrafter"/>
</dbReference>
<dbReference type="InterPro" id="IPR000719">
    <property type="entry name" value="Prot_kinase_dom"/>
</dbReference>
<dbReference type="Pfam" id="PF00069">
    <property type="entry name" value="Pkinase"/>
    <property type="match status" value="1"/>
</dbReference>
<dbReference type="EC" id="2.7.11.1" evidence="1"/>
<reference evidence="10 11" key="1">
    <citation type="journal article" date="2023" name="Elife">
        <title>Identification of key yeast species and microbe-microbe interactions impacting larval growth of Drosophila in the wild.</title>
        <authorList>
            <person name="Mure A."/>
            <person name="Sugiura Y."/>
            <person name="Maeda R."/>
            <person name="Honda K."/>
            <person name="Sakurai N."/>
            <person name="Takahashi Y."/>
            <person name="Watada M."/>
            <person name="Katoh T."/>
            <person name="Gotoh A."/>
            <person name="Gotoh Y."/>
            <person name="Taniguchi I."/>
            <person name="Nakamura K."/>
            <person name="Hayashi T."/>
            <person name="Katayama T."/>
            <person name="Uemura T."/>
            <person name="Hattori Y."/>
        </authorList>
    </citation>
    <scope>NUCLEOTIDE SEQUENCE [LARGE SCALE GENOMIC DNA]</scope>
    <source>
        <strain evidence="10 11">KH-74</strain>
    </source>
</reference>
<dbReference type="GO" id="GO:0032889">
    <property type="term" value="P:regulation of vacuole fusion, non-autophagic"/>
    <property type="evidence" value="ECO:0007669"/>
    <property type="project" value="TreeGrafter"/>
</dbReference>